<dbReference type="EMBL" id="MLAK01000819">
    <property type="protein sequence ID" value="OHT03651.1"/>
    <property type="molecule type" value="Genomic_DNA"/>
</dbReference>
<dbReference type="SUPFAM" id="SSF48371">
    <property type="entry name" value="ARM repeat"/>
    <property type="match status" value="1"/>
</dbReference>
<evidence type="ECO:0000313" key="2">
    <source>
        <dbReference type="Proteomes" id="UP000179807"/>
    </source>
</evidence>
<dbReference type="AlphaFoldDB" id="A0A1J4JXD4"/>
<name>A0A1J4JXD4_9EUKA</name>
<dbReference type="GeneID" id="94841160"/>
<evidence type="ECO:0000313" key="1">
    <source>
        <dbReference type="EMBL" id="OHT03651.1"/>
    </source>
</evidence>
<reference evidence="1" key="1">
    <citation type="submission" date="2016-10" db="EMBL/GenBank/DDBJ databases">
        <authorList>
            <person name="Benchimol M."/>
            <person name="Almeida L.G."/>
            <person name="Vasconcelos A.T."/>
            <person name="Perreira-Neves A."/>
            <person name="Rosa I.A."/>
            <person name="Tasca T."/>
            <person name="Bogo M.R."/>
            <person name="de Souza W."/>
        </authorList>
    </citation>
    <scope>NUCLEOTIDE SEQUENCE [LARGE SCALE GENOMIC DNA]</scope>
    <source>
        <strain evidence="1">K</strain>
    </source>
</reference>
<gene>
    <name evidence="1" type="ORF">TRFO_28911</name>
</gene>
<protein>
    <submittedName>
        <fullName evidence="1">Uncharacterized protein</fullName>
    </submittedName>
</protein>
<sequence length="483" mass="56086">MNVSYKVSTTAECSNRFYDKTQQLLLDETHFNTISSGCNILEKDNLENFGDLFLETWINNDVLKLHKLIKMIASETLILNDDHSETNDSLADIAMNKEIPQTLIEIISIVDNSLTDSIIEYLEQSQDLICDAFLALSKMFYFSNKILNDFGGNVIDVVRLNFSEYSPNARIAALNLLTVVFRENSMIIKLCLSGQRKFIKNLSKMVEKSNDSDFNCAVVELSNQIIRNAVNNKLKDVEYLTAVLPCFYHIFINSLQKNEFLIDCYSGLFYLMFLQPQYILVEFTEGFTLSAFKYEHEFIKYYLLQILKLIYCYFPEERLIIFHQQIDFSFLNNCIEINQILAYSLASLVWTIIDRGEYFIQGLIEFHIFEHLYDIFINSSFEIKNMILQDFSLAIIKSNLDQLNYYFTFNMDLILFESMTLIDSLSLCLDSIKIVADNFPQRVKVPELIESVEAIVPEDELTKDKIAYILSIATNESLEENFE</sequence>
<comment type="caution">
    <text evidence="1">The sequence shown here is derived from an EMBL/GenBank/DDBJ whole genome shotgun (WGS) entry which is preliminary data.</text>
</comment>
<keyword evidence="2" id="KW-1185">Reference proteome</keyword>
<proteinExistence type="predicted"/>
<dbReference type="RefSeq" id="XP_068356787.1">
    <property type="nucleotide sequence ID" value="XM_068506456.1"/>
</dbReference>
<organism evidence="1 2">
    <name type="scientific">Tritrichomonas foetus</name>
    <dbReference type="NCBI Taxonomy" id="1144522"/>
    <lineage>
        <taxon>Eukaryota</taxon>
        <taxon>Metamonada</taxon>
        <taxon>Parabasalia</taxon>
        <taxon>Tritrichomonadida</taxon>
        <taxon>Tritrichomonadidae</taxon>
        <taxon>Tritrichomonas</taxon>
    </lineage>
</organism>
<accession>A0A1J4JXD4</accession>
<dbReference type="Proteomes" id="UP000179807">
    <property type="component" value="Unassembled WGS sequence"/>
</dbReference>
<dbReference type="VEuPathDB" id="TrichDB:TRFO_28911"/>
<dbReference type="InterPro" id="IPR016024">
    <property type="entry name" value="ARM-type_fold"/>
</dbReference>